<accession>A0A0F9G8V7</accession>
<dbReference type="Gene3D" id="3.20.20.300">
    <property type="entry name" value="Glycoside hydrolase, family 3, N-terminal domain"/>
    <property type="match status" value="1"/>
</dbReference>
<dbReference type="EMBL" id="LAZR01018745">
    <property type="protein sequence ID" value="KKL95163.1"/>
    <property type="molecule type" value="Genomic_DNA"/>
</dbReference>
<evidence type="ECO:0000259" key="6">
    <source>
        <dbReference type="Pfam" id="PF00933"/>
    </source>
</evidence>
<dbReference type="GO" id="GO:0005975">
    <property type="term" value="P:carbohydrate metabolic process"/>
    <property type="evidence" value="ECO:0007669"/>
    <property type="project" value="InterPro"/>
</dbReference>
<dbReference type="Gene3D" id="3.40.50.1700">
    <property type="entry name" value="Glycoside hydrolase family 3 C-terminal domain"/>
    <property type="match status" value="1"/>
</dbReference>
<feature type="domain" description="Glycoside hydrolase family 3 N-terminal" evidence="6">
    <location>
        <begin position="10"/>
        <end position="278"/>
    </location>
</feature>
<dbReference type="PROSITE" id="PS00775">
    <property type="entry name" value="GLYCOSYL_HYDROL_F3"/>
    <property type="match status" value="1"/>
</dbReference>
<dbReference type="EC" id="3.2.1.52" evidence="3"/>
<gene>
    <name evidence="7" type="ORF">LCGC14_1857360</name>
</gene>
<name>A0A0F9G8V7_9ZZZZ</name>
<dbReference type="PANTHER" id="PTHR30480">
    <property type="entry name" value="BETA-HEXOSAMINIDASE-RELATED"/>
    <property type="match status" value="1"/>
</dbReference>
<evidence type="ECO:0000256" key="3">
    <source>
        <dbReference type="ARBA" id="ARBA00012663"/>
    </source>
</evidence>
<evidence type="ECO:0000256" key="4">
    <source>
        <dbReference type="ARBA" id="ARBA00022801"/>
    </source>
</evidence>
<proteinExistence type="inferred from homology"/>
<dbReference type="Pfam" id="PF00933">
    <property type="entry name" value="Glyco_hydro_3"/>
    <property type="match status" value="1"/>
</dbReference>
<keyword evidence="4" id="KW-0378">Hydrolase</keyword>
<feature type="non-terminal residue" evidence="7">
    <location>
        <position position="1"/>
    </location>
</feature>
<comment type="catalytic activity">
    <reaction evidence="1">
        <text>Hydrolysis of terminal non-reducing N-acetyl-D-hexosamine residues in N-acetyl-beta-D-hexosaminides.</text>
        <dbReference type="EC" id="3.2.1.52"/>
    </reaction>
</comment>
<dbReference type="GO" id="GO:0004563">
    <property type="term" value="F:beta-N-acetylhexosaminidase activity"/>
    <property type="evidence" value="ECO:0007669"/>
    <property type="project" value="UniProtKB-EC"/>
</dbReference>
<dbReference type="AlphaFoldDB" id="A0A0F9G8V7"/>
<evidence type="ECO:0000313" key="7">
    <source>
        <dbReference type="EMBL" id="KKL95163.1"/>
    </source>
</evidence>
<comment type="similarity">
    <text evidence="2">Belongs to the glycosyl hydrolase 3 family.</text>
</comment>
<protein>
    <recommendedName>
        <fullName evidence="3">beta-N-acetylhexosaminidase</fullName>
        <ecNumber evidence="3">3.2.1.52</ecNumber>
    </recommendedName>
</protein>
<dbReference type="GO" id="GO:0009254">
    <property type="term" value="P:peptidoglycan turnover"/>
    <property type="evidence" value="ECO:0007669"/>
    <property type="project" value="TreeGrafter"/>
</dbReference>
<dbReference type="InterPro" id="IPR019800">
    <property type="entry name" value="Glyco_hydro_3_AS"/>
</dbReference>
<dbReference type="SUPFAM" id="SSF51445">
    <property type="entry name" value="(Trans)glycosidases"/>
    <property type="match status" value="1"/>
</dbReference>
<dbReference type="InterPro" id="IPR050226">
    <property type="entry name" value="NagZ_Beta-hexosaminidase"/>
</dbReference>
<dbReference type="PANTHER" id="PTHR30480:SF13">
    <property type="entry name" value="BETA-HEXOSAMINIDASE"/>
    <property type="match status" value="1"/>
</dbReference>
<dbReference type="InterPro" id="IPR017853">
    <property type="entry name" value="GH"/>
</dbReference>
<keyword evidence="5" id="KW-0326">Glycosidase</keyword>
<evidence type="ECO:0000256" key="1">
    <source>
        <dbReference type="ARBA" id="ARBA00001231"/>
    </source>
</evidence>
<dbReference type="InterPro" id="IPR036962">
    <property type="entry name" value="Glyco_hydro_3_N_sf"/>
</dbReference>
<dbReference type="InterPro" id="IPR036881">
    <property type="entry name" value="Glyco_hydro_3_C_sf"/>
</dbReference>
<dbReference type="InterPro" id="IPR001764">
    <property type="entry name" value="Glyco_hydro_3_N"/>
</dbReference>
<reference evidence="7" key="1">
    <citation type="journal article" date="2015" name="Nature">
        <title>Complex archaea that bridge the gap between prokaryotes and eukaryotes.</title>
        <authorList>
            <person name="Spang A."/>
            <person name="Saw J.H."/>
            <person name="Jorgensen S.L."/>
            <person name="Zaremba-Niedzwiedzka K."/>
            <person name="Martijn J."/>
            <person name="Lind A.E."/>
            <person name="van Eijk R."/>
            <person name="Schleper C."/>
            <person name="Guy L."/>
            <person name="Ettema T.J."/>
        </authorList>
    </citation>
    <scope>NUCLEOTIDE SEQUENCE</scope>
</reference>
<evidence type="ECO:0000256" key="5">
    <source>
        <dbReference type="ARBA" id="ARBA00023295"/>
    </source>
</evidence>
<evidence type="ECO:0000256" key="2">
    <source>
        <dbReference type="ARBA" id="ARBA00005336"/>
    </source>
</evidence>
<organism evidence="7">
    <name type="scientific">marine sediment metagenome</name>
    <dbReference type="NCBI Taxonomy" id="412755"/>
    <lineage>
        <taxon>unclassified sequences</taxon>
        <taxon>metagenomes</taxon>
        <taxon>ecological metagenomes</taxon>
    </lineage>
</organism>
<comment type="caution">
    <text evidence="7">The sequence shown here is derived from an EMBL/GenBank/DDBJ whole genome shotgun (WGS) entry which is preliminary data.</text>
</comment>
<sequence length="499" mass="55650">DQAINIVKNLQTNSKIPMLIPANLEKGGLTDEGTTIGSEMQVAATDNDEIAYKLAKVCGREGDAVGVNWSFSPIIDIDYNFMNPITNTRTFGSDPNRVKRMGLAYIKGVQECGLAACIKHYPGDGVDPRDQHLVANVNTFSCEEWDKTFGDVYKSCIDAGAMTVMVGHIMLPSYSKKFSPGIQDSEILPASLSYEITTKLLKEKLGFQGLVVTDATTMAGMTIPMSREKAVPTTIEIGCDMFLFTRNYDEDYEYMKQGLKNGILTKERLDQAVIKILALKAALKLHIKKKENTLIPSMESAKSVIGCNEHQTWAKECADQSVTLVKEEKGVLPISPKKYKKVLFYDIEASEGFAYSVKVGVCDDFKERLIKEGFKVDKFTPKPGFEGLFTPFKEVVDNYDLIIYLANYATKSNQTTVRIEWAQPMGANVPIYMEQVPTIFISVENPYHLFDVPRIKTFINAYHSSDAVLDAIIDKLMGRSEFKGKSPIDPFCGLWDARL</sequence>